<keyword evidence="2" id="KW-0597">Phosphoprotein</keyword>
<dbReference type="InterPro" id="IPR036736">
    <property type="entry name" value="ACP-like_sf"/>
</dbReference>
<dbReference type="GO" id="GO:0005886">
    <property type="term" value="C:plasma membrane"/>
    <property type="evidence" value="ECO:0007669"/>
    <property type="project" value="TreeGrafter"/>
</dbReference>
<dbReference type="Pfam" id="PF02801">
    <property type="entry name" value="Ketoacyl-synt_C"/>
    <property type="match status" value="2"/>
</dbReference>
<dbReference type="CDD" id="cd08953">
    <property type="entry name" value="KR_2_SDR_x"/>
    <property type="match status" value="2"/>
</dbReference>
<dbReference type="GO" id="GO:0071770">
    <property type="term" value="P:DIM/DIP cell wall layer assembly"/>
    <property type="evidence" value="ECO:0007669"/>
    <property type="project" value="TreeGrafter"/>
</dbReference>
<evidence type="ECO:0000259" key="4">
    <source>
        <dbReference type="PROSITE" id="PS50075"/>
    </source>
</evidence>
<dbReference type="InterPro" id="IPR016039">
    <property type="entry name" value="Thiolase-like"/>
</dbReference>
<dbReference type="GO" id="GO:0006633">
    <property type="term" value="P:fatty acid biosynthetic process"/>
    <property type="evidence" value="ECO:0007669"/>
    <property type="project" value="InterPro"/>
</dbReference>
<dbReference type="InterPro" id="IPR013968">
    <property type="entry name" value="PKS_KR"/>
</dbReference>
<feature type="domain" description="Carrier" evidence="4">
    <location>
        <begin position="2440"/>
        <end position="2515"/>
    </location>
</feature>
<feature type="domain" description="Ketosynthase family 3 (KS3)" evidence="5">
    <location>
        <begin position="1263"/>
        <end position="1691"/>
    </location>
</feature>
<dbReference type="Gene3D" id="3.40.47.10">
    <property type="match status" value="2"/>
</dbReference>
<dbReference type="GO" id="GO:0005737">
    <property type="term" value="C:cytoplasm"/>
    <property type="evidence" value="ECO:0007669"/>
    <property type="project" value="TreeGrafter"/>
</dbReference>
<reference evidence="6" key="1">
    <citation type="submission" date="2016-08" db="EMBL/GenBank/DDBJ databases">
        <title>Complete Genome Seqeunce of Paenibacillus sp. BIHB 4019 from tea rhizoplane.</title>
        <authorList>
            <person name="Thakur R."/>
            <person name="Swarnkar M.K."/>
            <person name="Gulati A."/>
        </authorList>
    </citation>
    <scope>NUCLEOTIDE SEQUENCE [LARGE SCALE GENOMIC DNA]</scope>
    <source>
        <strain evidence="6">BIHB4019</strain>
    </source>
</reference>
<dbReference type="PROSITE" id="PS50075">
    <property type="entry name" value="CARRIER"/>
    <property type="match status" value="2"/>
</dbReference>
<feature type="domain" description="Ketosynthase family 3 (KS3)" evidence="5">
    <location>
        <begin position="29"/>
        <end position="455"/>
    </location>
</feature>
<dbReference type="GO" id="GO:0004315">
    <property type="term" value="F:3-oxoacyl-[acyl-carrier-protein] synthase activity"/>
    <property type="evidence" value="ECO:0007669"/>
    <property type="project" value="InterPro"/>
</dbReference>
<dbReference type="InterPro" id="IPR036291">
    <property type="entry name" value="NAD(P)-bd_dom_sf"/>
</dbReference>
<dbReference type="Pfam" id="PF22621">
    <property type="entry name" value="CurL-like_PKS_C"/>
    <property type="match status" value="2"/>
</dbReference>
<dbReference type="RefSeq" id="WP_172455627.1">
    <property type="nucleotide sequence ID" value="NZ_CP016808.1"/>
</dbReference>
<organism evidence="6">
    <name type="scientific">Paenibacillus sp. BIHB 4019</name>
    <dbReference type="NCBI Taxonomy" id="1870819"/>
    <lineage>
        <taxon>Bacteria</taxon>
        <taxon>Bacillati</taxon>
        <taxon>Bacillota</taxon>
        <taxon>Bacilli</taxon>
        <taxon>Bacillales</taxon>
        <taxon>Paenibacillaceae</taxon>
        <taxon>Paenibacillus</taxon>
    </lineage>
</organism>
<dbReference type="Gene3D" id="1.10.1240.100">
    <property type="match status" value="2"/>
</dbReference>
<evidence type="ECO:0000256" key="3">
    <source>
        <dbReference type="ARBA" id="ARBA00022679"/>
    </source>
</evidence>
<dbReference type="SUPFAM" id="SSF47336">
    <property type="entry name" value="ACP-like"/>
    <property type="match status" value="2"/>
</dbReference>
<dbReference type="Pfam" id="PF08659">
    <property type="entry name" value="KR"/>
    <property type="match status" value="2"/>
</dbReference>
<sequence length="2562" mass="281262">MKTKSPDLTQLRLRSQDELPTAAIKEVSNHDIAIIGIYTRFPNARNTEAFWQNIKNGVSCVTKFPEKRREDADRFVRFSGKSEIPYSNGAYLEDIDAFDYSFFNIPPKEALLMNPRQRVFLEAAWNVFEDAGYGPQQLAGSNIGVYAGHIGDVESYVYREMIEAVDPSLISAAMPGNLSSIIPSRISYLLNLKGPSMTVDTACSSSLIAVDLACQALRKGDCEMAIAGAVRINLLPQNKNHAKLGIESTDDETRAFDDEADGSGMGEGAAVVLLKPLSKAKRDGDAIYCVIKGSAVNQDGASMGITAPNPSAQTAVLNKAWKEAGIDPATLAYIETHGTGTKLGDPIEIEGISKAFAKYTDKKQFCAIGSVKTNIGHLYDCAGIAGLIKAVLALKHQLLPPSIHFKTPNKQIPFIDSPVYINTSQKPWAQGEAPRRCGVSSFGLSGTNCHVVLEEYIAQPANVDQVAGAPEQPYIIPLSAKSEEALHTLLLHMDEYFDGAHWASLKDISYTLAAGRDHHPIRLAIVASNIADLKGKLKQLIAQRQHLSGLDASWFTYGTAKPAGDHTPFVQLAEQLVKQLKTAAELERPVLLQQIAELYTAGAAIGWSAMYRGSRAKRAHIPVYPFERKRSWLQIPERAPAERTNALYYTMNWIEEAADQPARAMRGETVIILGEWQQLTQQLEEEGVHCIQVKRGTHYQVVSPQAYMISEKEEDYDKLTEALKHVRFTKILHLLCCNGPDGMMSAEQLSERQSLGVYSLFHLTKALLSAGVGHKHEIIIAADYVNRVTGEEACLKPENSPLFGLGKVIGIEYPHITCRAIDMDASTTAREVISELGRNKTTYQIAYRDGKRFAEIMEETDVEQLPDDPVSIKEEGVYVITGGAGNLGLLTAKHLASKGKINVALLNRSPLPKQEDWPSYLEQDGGSRLHDTIKKLHEIAATGAQVECISLNVTSLDEMSATMERLRQTYGKINGVIHAAGVAGRGFLIRKDTAVFEEVLNPKVMGTWILDKVTEQDDLDFFVLFSSGVALVGEMGQGDYTAANCYLDAFADYRRKLGKPALSINWVVWDGARMGEGTSETIDSIFKTLPATLALQGFDKVVSKDIARVLIGEVNTSNPSGLELFSKDVFHLPEKLRAIMFSDSSSEQAVQSKPLPMQEAKVKLLGSKNGSYSEVEQTLAGLYREVLGYEELSIHDTFFELGGDSVQLHRLHKLVEQRYLGQTSIADLFAYASIAKLASFLTKEDNKAVKRHASAAHVPAAHDDDIAIIGMSALFPGADTVDQYWTNISNAVDCTGPIPQERRAYAEEYLAAIGQAPDGHPGYMDCAFVEGIDEFDYRFFRISPKEANLTDPCQRVFMQKAWHAIEDAGYGGDKLRGSRTGIYVGFANIIRDSYQKMLTDVDPVMMSEAIVGNVSAMLPSRISHLLDLKGPTMVVDTACSSSLVAVHLASNAIRGGDCDMAIVGGVKLFLIPFDHEHNKIGIESTDGKTRAFDAYADGSGSGEGTAAIILKPLSKAKADGDHIHAVIKGSAINQDGASMGITAPNPAAQTDVITRAWEKAGIHPESIAFFEAHGTGTALGDPIEFSGLKQAIETYTDKKQFCAIGSVKSNIGHLNEGAGMASIIKAVMALKHREIPPTLYFQTPNPKIDLQDSPLFINAQSRKWENDEQPMRGAISSFGLSGTNCHMIIEEYRPEAAAPEQAEEPKASAQLLTLSAASRGSLIRLAGQYASRFVDGNVGSLANICYTANTGRGHYSHRLALIVADAADLARKLKLLAEQETFSPLPMEGVYYGEYRAVSDERSIRNPGDITEARKSELSREGEQAVLALENTPALALDRTEALQQLCQLYVQGADISWEQFYAEQTHGKVQLPVYPFERTKCWAEFPKFAKQTLLKAASAEAAAAADMKKQPSAFTMSWKQQARLAVSAAEPAAGVTVIVKDSEGFAERLASELRDQGRKVLLAEIPDLSAAEEMGAIEAKWLDRYSQLLQEEAEQGIARIIHCGSLAGRVISSIDELKASQQRGAMSLFLLMKAWAACGFEHDTEVIVMTENASRITGEERQLRPENAPLLGLAKALSKEHANIRCRSIDMDGEVQLDEILSELSVNSDARLVAFRNGIRYVELLEPCSSLNESSSKELTVQAGGVYLITGGTGGIGLETAKWLSRKGRIKLVLVNRSELPDRPVWDSILLNHEDRKLCEKIASIREIEAGGSEVILYRCDVSHYDETAAMLEHIRLTHGEIKGIVHGAGIARTESIMEKSLDTFEQVIRAKIYGTWLLDQLTLQDRLDFFLMYSSIATMFETGYQSDYLAANAYLDAYSSAPSSDGRRRLTINWTTWRDKGMASDHNFQADTIFKTIQAARAMEELDAVWQTRQSNVLIGELNLESRMALWLHNYEIQLSDDITASLDALNERLAQAPERSSKSAGYAAVKLIGSEHDAFSETERQVAQTCKGVLGFSEIDIHESFFEMGADSLMIRQIYQKLSQLYTEEVVITDMFEYPTVHKLAKHIERRQAGVVAAAAPVSNRTALQDDELNRMFDELDNGALDLEQVLSKLGSKER</sequence>
<dbReference type="Gene3D" id="3.40.50.720">
    <property type="entry name" value="NAD(P)-binding Rossmann-like Domain"/>
    <property type="match status" value="2"/>
</dbReference>
<keyword evidence="1" id="KW-0596">Phosphopantetheine</keyword>
<protein>
    <recommendedName>
        <fullName evidence="7">Carrier domain-containing protein</fullName>
    </recommendedName>
</protein>
<dbReference type="InterPro" id="IPR014030">
    <property type="entry name" value="Ketoacyl_synth_N"/>
</dbReference>
<evidence type="ECO:0000256" key="2">
    <source>
        <dbReference type="ARBA" id="ARBA00022553"/>
    </source>
</evidence>
<dbReference type="SMART" id="SM00822">
    <property type="entry name" value="PKS_KR"/>
    <property type="match status" value="2"/>
</dbReference>
<proteinExistence type="predicted"/>
<dbReference type="Gene3D" id="1.10.1200.10">
    <property type="entry name" value="ACP-like"/>
    <property type="match status" value="2"/>
</dbReference>
<dbReference type="InterPro" id="IPR049490">
    <property type="entry name" value="C883_1060-like_KR_N"/>
</dbReference>
<evidence type="ECO:0000313" key="6">
    <source>
        <dbReference type="EMBL" id="ANY69434.1"/>
    </source>
</evidence>
<dbReference type="InterPro" id="IPR020841">
    <property type="entry name" value="PKS_Beta-ketoAc_synthase_dom"/>
</dbReference>
<dbReference type="Pfam" id="PF21394">
    <property type="entry name" value="Beta-ketacyl_N"/>
    <property type="match status" value="1"/>
</dbReference>
<dbReference type="GO" id="GO:0031177">
    <property type="term" value="F:phosphopantetheine binding"/>
    <property type="evidence" value="ECO:0007669"/>
    <property type="project" value="InterPro"/>
</dbReference>
<dbReference type="Pfam" id="PF00550">
    <property type="entry name" value="PP-binding"/>
    <property type="match status" value="2"/>
</dbReference>
<dbReference type="PROSITE" id="PS00606">
    <property type="entry name" value="KS3_1"/>
    <property type="match status" value="2"/>
</dbReference>
<dbReference type="PANTHER" id="PTHR43775:SF37">
    <property type="entry name" value="SI:DKEY-61P9.11"/>
    <property type="match status" value="1"/>
</dbReference>
<evidence type="ECO:0000256" key="1">
    <source>
        <dbReference type="ARBA" id="ARBA00022450"/>
    </source>
</evidence>
<dbReference type="Pfam" id="PF00109">
    <property type="entry name" value="ketoacyl-synt"/>
    <property type="match status" value="2"/>
</dbReference>
<accession>A0A1B2DP05</accession>
<dbReference type="SMART" id="SM00823">
    <property type="entry name" value="PKS_PP"/>
    <property type="match status" value="2"/>
</dbReference>
<dbReference type="InterPro" id="IPR050091">
    <property type="entry name" value="PKS_NRPS_Biosynth_Enz"/>
</dbReference>
<dbReference type="InterPro" id="IPR018201">
    <property type="entry name" value="Ketoacyl_synth_AS"/>
</dbReference>
<dbReference type="CDD" id="cd00833">
    <property type="entry name" value="PKS"/>
    <property type="match status" value="2"/>
</dbReference>
<dbReference type="SUPFAM" id="SSF53901">
    <property type="entry name" value="Thiolase-like"/>
    <property type="match status" value="2"/>
</dbReference>
<dbReference type="PROSITE" id="PS52004">
    <property type="entry name" value="KS3_2"/>
    <property type="match status" value="2"/>
</dbReference>
<keyword evidence="3" id="KW-0808">Transferase</keyword>
<evidence type="ECO:0000259" key="5">
    <source>
        <dbReference type="PROSITE" id="PS52004"/>
    </source>
</evidence>
<name>A0A1B2DP05_9BACL</name>
<dbReference type="GO" id="GO:0004312">
    <property type="term" value="F:fatty acid synthase activity"/>
    <property type="evidence" value="ECO:0007669"/>
    <property type="project" value="TreeGrafter"/>
</dbReference>
<dbReference type="InterPro" id="IPR009081">
    <property type="entry name" value="PP-bd_ACP"/>
</dbReference>
<dbReference type="SMART" id="SM00825">
    <property type="entry name" value="PKS_KS"/>
    <property type="match status" value="2"/>
</dbReference>
<dbReference type="PANTHER" id="PTHR43775">
    <property type="entry name" value="FATTY ACID SYNTHASE"/>
    <property type="match status" value="1"/>
</dbReference>
<dbReference type="InterPro" id="IPR020806">
    <property type="entry name" value="PKS_PP-bd"/>
</dbReference>
<dbReference type="SUPFAM" id="SSF51735">
    <property type="entry name" value="NAD(P)-binding Rossmann-fold domains"/>
    <property type="match status" value="4"/>
</dbReference>
<evidence type="ECO:0008006" key="7">
    <source>
        <dbReference type="Google" id="ProtNLM"/>
    </source>
</evidence>
<dbReference type="EMBL" id="CP016808">
    <property type="protein sequence ID" value="ANY69434.1"/>
    <property type="molecule type" value="Genomic_DNA"/>
</dbReference>
<feature type="domain" description="Carrier" evidence="4">
    <location>
        <begin position="1170"/>
        <end position="1245"/>
    </location>
</feature>
<dbReference type="InterPro" id="IPR057326">
    <property type="entry name" value="KR_dom"/>
</dbReference>
<dbReference type="InterPro" id="IPR014031">
    <property type="entry name" value="Ketoacyl_synth_C"/>
</dbReference>
<gene>
    <name evidence="6" type="ORF">BBD42_25325</name>
</gene>